<gene>
    <name evidence="9" type="primary">azlC</name>
    <name evidence="9" type="ORF">HMPREF9123_2611</name>
</gene>
<dbReference type="OrthoDB" id="3177005at2"/>
<keyword evidence="5 8" id="KW-0812">Transmembrane</keyword>
<dbReference type="STRING" id="267212.GCA_001063965_01924"/>
<dbReference type="RefSeq" id="WP_007343616.1">
    <property type="nucleotide sequence ID" value="NZ_GL878494.1"/>
</dbReference>
<accession>F2BFV4</accession>
<dbReference type="InterPro" id="IPR011606">
    <property type="entry name" value="Brnchd-chn_aa_trnsp_permease"/>
</dbReference>
<protein>
    <submittedName>
        <fullName evidence="9">LIV-E family branched chain amino acid permease AzlC</fullName>
    </submittedName>
</protein>
<reference evidence="9 10" key="1">
    <citation type="submission" date="2011-02" db="EMBL/GenBank/DDBJ databases">
        <authorList>
            <person name="Muzny D."/>
            <person name="Qin X."/>
            <person name="Deng J."/>
            <person name="Jiang H."/>
            <person name="Liu Y."/>
            <person name="Qu J."/>
            <person name="Song X.-Z."/>
            <person name="Zhang L."/>
            <person name="Thornton R."/>
            <person name="Coyle M."/>
            <person name="Francisco L."/>
            <person name="Jackson L."/>
            <person name="Javaid M."/>
            <person name="Korchina V."/>
            <person name="Kovar C."/>
            <person name="Mata R."/>
            <person name="Mathew T."/>
            <person name="Ngo R."/>
            <person name="Nguyen L."/>
            <person name="Nguyen N."/>
            <person name="Okwuonu G."/>
            <person name="Ongeri F."/>
            <person name="Pham C."/>
            <person name="Simmons D."/>
            <person name="Wilczek-Boney K."/>
            <person name="Hale W."/>
            <person name="Jakkamsetti A."/>
            <person name="Pham P."/>
            <person name="Ruth R."/>
            <person name="San Lucas F."/>
            <person name="Warren J."/>
            <person name="Zhang J."/>
            <person name="Zhao Z."/>
            <person name="Zhou C."/>
            <person name="Zhu D."/>
            <person name="Lee S."/>
            <person name="Bess C."/>
            <person name="Blankenburg K."/>
            <person name="Forbes L."/>
            <person name="Fu Q."/>
            <person name="Gubbala S."/>
            <person name="Hirani K."/>
            <person name="Jayaseelan J.C."/>
            <person name="Lara F."/>
            <person name="Munidasa M."/>
            <person name="Palculict T."/>
            <person name="Patil S."/>
            <person name="Pu L.-L."/>
            <person name="Saada N."/>
            <person name="Tang L."/>
            <person name="Weissenberger G."/>
            <person name="Zhu Y."/>
            <person name="Hemphill L."/>
            <person name="Shang Y."/>
            <person name="Youmans B."/>
            <person name="Ayvaz T."/>
            <person name="Ross M."/>
            <person name="Santibanez J."/>
            <person name="Aqrawi P."/>
            <person name="Gross S."/>
            <person name="Joshi V."/>
            <person name="Fowler G."/>
            <person name="Nazareth L."/>
            <person name="Reid J."/>
            <person name="Worley K."/>
            <person name="Petrosino J."/>
            <person name="Highlander S."/>
            <person name="Gibbs R."/>
        </authorList>
    </citation>
    <scope>NUCLEOTIDE SEQUENCE [LARGE SCALE GENOMIC DNA]</scope>
    <source>
        <strain evidence="9 10">ATCC BAA-1200</strain>
    </source>
</reference>
<evidence type="ECO:0000313" key="9">
    <source>
        <dbReference type="EMBL" id="EGF08303.1"/>
    </source>
</evidence>
<comment type="similarity">
    <text evidence="2">Belongs to the AzlC family.</text>
</comment>
<comment type="subcellular location">
    <subcellularLocation>
        <location evidence="1">Cell membrane</location>
        <topology evidence="1">Multi-pass membrane protein</topology>
    </subcellularLocation>
</comment>
<dbReference type="EMBL" id="AFAY01000051">
    <property type="protein sequence ID" value="EGF08303.1"/>
    <property type="molecule type" value="Genomic_DNA"/>
</dbReference>
<dbReference type="PANTHER" id="PTHR34979">
    <property type="entry name" value="INNER MEMBRANE PROTEIN YGAZ"/>
    <property type="match status" value="1"/>
</dbReference>
<proteinExistence type="inferred from homology"/>
<keyword evidence="3" id="KW-0813">Transport</keyword>
<feature type="transmembrane region" description="Helical" evidence="8">
    <location>
        <begin position="20"/>
        <end position="39"/>
    </location>
</feature>
<dbReference type="GO" id="GO:0005886">
    <property type="term" value="C:plasma membrane"/>
    <property type="evidence" value="ECO:0007669"/>
    <property type="project" value="UniProtKB-SubCell"/>
</dbReference>
<keyword evidence="7 8" id="KW-0472">Membrane</keyword>
<keyword evidence="6 8" id="KW-1133">Transmembrane helix</keyword>
<dbReference type="GO" id="GO:1903785">
    <property type="term" value="P:L-valine transmembrane transport"/>
    <property type="evidence" value="ECO:0007669"/>
    <property type="project" value="TreeGrafter"/>
</dbReference>
<evidence type="ECO:0000256" key="6">
    <source>
        <dbReference type="ARBA" id="ARBA00022989"/>
    </source>
</evidence>
<evidence type="ECO:0000256" key="5">
    <source>
        <dbReference type="ARBA" id="ARBA00022692"/>
    </source>
</evidence>
<dbReference type="HOGENOM" id="CLU_065777_2_1_4"/>
<feature type="transmembrane region" description="Helical" evidence="8">
    <location>
        <begin position="194"/>
        <end position="211"/>
    </location>
</feature>
<evidence type="ECO:0000256" key="2">
    <source>
        <dbReference type="ARBA" id="ARBA00010735"/>
    </source>
</evidence>
<organism evidence="9 10">
    <name type="scientific">Neisseria bacilliformis ATCC BAA-1200</name>
    <dbReference type="NCBI Taxonomy" id="888742"/>
    <lineage>
        <taxon>Bacteria</taxon>
        <taxon>Pseudomonadati</taxon>
        <taxon>Pseudomonadota</taxon>
        <taxon>Betaproteobacteria</taxon>
        <taxon>Neisseriales</taxon>
        <taxon>Neisseriaceae</taxon>
        <taxon>Neisseria</taxon>
    </lineage>
</organism>
<feature type="transmembrane region" description="Helical" evidence="8">
    <location>
        <begin position="74"/>
        <end position="99"/>
    </location>
</feature>
<feature type="transmembrane region" description="Helical" evidence="8">
    <location>
        <begin position="170"/>
        <end position="187"/>
    </location>
</feature>
<evidence type="ECO:0000256" key="1">
    <source>
        <dbReference type="ARBA" id="ARBA00004651"/>
    </source>
</evidence>
<evidence type="ECO:0000313" key="10">
    <source>
        <dbReference type="Proteomes" id="UP000004105"/>
    </source>
</evidence>
<evidence type="ECO:0000256" key="3">
    <source>
        <dbReference type="ARBA" id="ARBA00022448"/>
    </source>
</evidence>
<dbReference type="Proteomes" id="UP000004105">
    <property type="component" value="Unassembled WGS sequence"/>
</dbReference>
<evidence type="ECO:0000256" key="8">
    <source>
        <dbReference type="SAM" id="Phobius"/>
    </source>
</evidence>
<dbReference type="AlphaFoldDB" id="F2BFV4"/>
<evidence type="ECO:0000256" key="4">
    <source>
        <dbReference type="ARBA" id="ARBA00022475"/>
    </source>
</evidence>
<feature type="transmembrane region" description="Helical" evidence="8">
    <location>
        <begin position="139"/>
        <end position="164"/>
    </location>
</feature>
<evidence type="ECO:0000256" key="7">
    <source>
        <dbReference type="ARBA" id="ARBA00023136"/>
    </source>
</evidence>
<comment type="caution">
    <text evidence="9">The sequence shown here is derived from an EMBL/GenBank/DDBJ whole genome shotgun (WGS) entry which is preliminary data.</text>
</comment>
<name>F2BFV4_9NEIS</name>
<dbReference type="Pfam" id="PF03591">
    <property type="entry name" value="AzlC"/>
    <property type="match status" value="1"/>
</dbReference>
<keyword evidence="10" id="KW-1185">Reference proteome</keyword>
<dbReference type="PANTHER" id="PTHR34979:SF1">
    <property type="entry name" value="INNER MEMBRANE PROTEIN YGAZ"/>
    <property type="match status" value="1"/>
</dbReference>
<keyword evidence="4" id="KW-1003">Cell membrane</keyword>
<sequence>MDALHAATPAREFRRGMKDCLPIIIGLLPFALILGVQGAQKGMSVLEMPLMTGLNFAGGSEFAAVGLWQKPLPVLLIVGVTFMINTRHILMGAAFAPYIRHLLPRRLFPALFLMTDESWAMAMADIRRRKEAGLPAFSLHYYMGVSLTLYVVWVAASAAGAAVGPVLGDVSAWGFGMAFPAVFLVLLRGMWKGWKPALPWFASLAAAAVAYRAAGGAWYVPAGAAAGLLTAFFTASEDES</sequence>